<dbReference type="PANTHER" id="PTHR47456">
    <property type="entry name" value="PHD-TYPE DOMAIN-CONTAINING PROTEIN"/>
    <property type="match status" value="1"/>
</dbReference>
<proteinExistence type="predicted"/>
<evidence type="ECO:0000313" key="3">
    <source>
        <dbReference type="EMBL" id="JAP79202.1"/>
    </source>
</evidence>
<sequence length="617" mass="71015">MMDLEGPAKAEADVLKRHLRGLYKKGNVWFGYVESAKAFEILLHDLDDINITFRTDRSTVKPTGCPLMVCRQYDIVVDEGIPFTVLRNARRSCLCCCRIPREAKDPESSQATGARESAPPPPKRWTPGTKCVCPALMRIKQVEMYPAYKVNRQKCSTGRQLEIVSRRLMASLKRALEEDSEGLLRQERFYISMSDINSHCSHDTSLCGKLSVHVEPEVDNSDTSECGSPSEHDEPEVAKCDTSQCGRPRGDVQPQVAKKIVELVHRGMTSVKEMETYLKNYVRDNIILNRNAQLRSRSKYYITSKELQRRVWQALRECKFNSTDQENVAKYVEELREKTPTLNCFFRACEVKHQEDNQPLQDQTVHILESLAQECQETLLFCIQTDFMKELLLKYSSDVLSLVATYKTTECVLPLFFIMVKTPSCYAVVGAFVVQFETAECIGEALSVWRAWNPDVNPRFWIVDCNEAEVAAISNAFPCGRTIFSDYQRKQAWHEWLSRKENGVADVFHVKDLLGRIADSQNEEEFKMAISRLDQSHYYLQNEKLQKYIIHWLSIKEKWVKLYRDLPVDSYNGAELRLYLTKNCGQPSLLKLVKALAEKCFTEMRAQFFWASTSPLD</sequence>
<dbReference type="Pfam" id="PF15299">
    <property type="entry name" value="ALS2CR8"/>
    <property type="match status" value="1"/>
</dbReference>
<dbReference type="PANTHER" id="PTHR47456:SF1">
    <property type="entry name" value="PHD-TYPE DOMAIN-CONTAINING PROTEIN"/>
    <property type="match status" value="1"/>
</dbReference>
<feature type="region of interest" description="Disordered" evidence="1">
    <location>
        <begin position="218"/>
        <end position="248"/>
    </location>
</feature>
<evidence type="ECO:0000256" key="1">
    <source>
        <dbReference type="SAM" id="MobiDB-lite"/>
    </source>
</evidence>
<organism evidence="3">
    <name type="scientific">Rhipicephalus appendiculatus</name>
    <name type="common">Brown ear tick</name>
    <dbReference type="NCBI Taxonomy" id="34631"/>
    <lineage>
        <taxon>Eukaryota</taxon>
        <taxon>Metazoa</taxon>
        <taxon>Ecdysozoa</taxon>
        <taxon>Arthropoda</taxon>
        <taxon>Chelicerata</taxon>
        <taxon>Arachnida</taxon>
        <taxon>Acari</taxon>
        <taxon>Parasitiformes</taxon>
        <taxon>Ixodida</taxon>
        <taxon>Ixodoidea</taxon>
        <taxon>Ixodidae</taxon>
        <taxon>Rhipicephalinae</taxon>
        <taxon>Rhipicephalus</taxon>
        <taxon>Rhipicephalus</taxon>
    </lineage>
</organism>
<name>A0A131YL26_RHIAP</name>
<dbReference type="AlphaFoldDB" id="A0A131YL26"/>
<dbReference type="Pfam" id="PF21056">
    <property type="entry name" value="ZSWIM1-3_RNaseH-like"/>
    <property type="match status" value="1"/>
</dbReference>
<evidence type="ECO:0000259" key="2">
    <source>
        <dbReference type="Pfam" id="PF21056"/>
    </source>
</evidence>
<dbReference type="InterPro" id="IPR029309">
    <property type="entry name" value="CaRF"/>
</dbReference>
<feature type="compositionally biased region" description="Basic and acidic residues" evidence="1">
    <location>
        <begin position="230"/>
        <end position="239"/>
    </location>
</feature>
<dbReference type="EMBL" id="GEDV01009355">
    <property type="protein sequence ID" value="JAP79202.1"/>
    <property type="molecule type" value="Transcribed_RNA"/>
</dbReference>
<protein>
    <submittedName>
        <fullName evidence="3">Zinc finger mym domain protein</fullName>
    </submittedName>
</protein>
<feature type="domain" description="ZSWIM1/3 RNaseH-like" evidence="2">
    <location>
        <begin position="367"/>
        <end position="480"/>
    </location>
</feature>
<reference evidence="3" key="1">
    <citation type="journal article" date="2016" name="Ticks Tick Borne Dis.">
        <title>De novo assembly and annotation of the salivary gland transcriptome of Rhipicephalus appendiculatus male and female ticks during blood feeding.</title>
        <authorList>
            <person name="de Castro M.H."/>
            <person name="de Klerk D."/>
            <person name="Pienaar R."/>
            <person name="Latif A.A."/>
            <person name="Rees D.J."/>
            <person name="Mans B.J."/>
        </authorList>
    </citation>
    <scope>NUCLEOTIDE SEQUENCE</scope>
    <source>
        <tissue evidence="3">Salivary glands</tissue>
    </source>
</reference>
<dbReference type="GO" id="GO:0003700">
    <property type="term" value="F:DNA-binding transcription factor activity"/>
    <property type="evidence" value="ECO:0007669"/>
    <property type="project" value="InterPro"/>
</dbReference>
<dbReference type="InterPro" id="IPR048324">
    <property type="entry name" value="ZSWIM1-3_RNaseH-like"/>
</dbReference>
<accession>A0A131YL26</accession>